<feature type="domain" description="WDR36/Utp21 C-terminal" evidence="5">
    <location>
        <begin position="750"/>
        <end position="948"/>
    </location>
</feature>
<feature type="domain" description="WDR36/Utp21 N-terminal" evidence="6">
    <location>
        <begin position="29"/>
        <end position="319"/>
    </location>
</feature>
<organism evidence="7 8">
    <name type="scientific">Galdieria yellowstonensis</name>
    <dbReference type="NCBI Taxonomy" id="3028027"/>
    <lineage>
        <taxon>Eukaryota</taxon>
        <taxon>Rhodophyta</taxon>
        <taxon>Bangiophyceae</taxon>
        <taxon>Galdieriales</taxon>
        <taxon>Galdieriaceae</taxon>
        <taxon>Galdieria</taxon>
    </lineage>
</organism>
<dbReference type="InterPro" id="IPR036322">
    <property type="entry name" value="WD40_repeat_dom_sf"/>
</dbReference>
<evidence type="ECO:0000259" key="6">
    <source>
        <dbReference type="Pfam" id="PF25171"/>
    </source>
</evidence>
<dbReference type="InterPro" id="IPR015943">
    <property type="entry name" value="WD40/YVTN_repeat-like_dom_sf"/>
</dbReference>
<dbReference type="GO" id="GO:0006364">
    <property type="term" value="P:rRNA processing"/>
    <property type="evidence" value="ECO:0007669"/>
    <property type="project" value="InterPro"/>
</dbReference>
<dbReference type="PANTHER" id="PTHR22840:SF12">
    <property type="entry name" value="WD REPEAT-CONTAINING PROTEIN 36"/>
    <property type="match status" value="1"/>
</dbReference>
<keyword evidence="2" id="KW-0677">Repeat</keyword>
<reference evidence="7 8" key="1">
    <citation type="submission" date="2022-07" db="EMBL/GenBank/DDBJ databases">
        <title>Genome-wide signatures of adaptation to extreme environments.</title>
        <authorList>
            <person name="Cho C.H."/>
            <person name="Yoon H.S."/>
        </authorList>
    </citation>
    <scope>NUCLEOTIDE SEQUENCE [LARGE SCALE GENOMIC DNA]</scope>
    <source>
        <strain evidence="7 8">108.79 E11</strain>
    </source>
</reference>
<dbReference type="InterPro" id="IPR059157">
    <property type="entry name" value="WDR36-Utp21_N"/>
</dbReference>
<evidence type="ECO:0008006" key="9">
    <source>
        <dbReference type="Google" id="ProtNLM"/>
    </source>
</evidence>
<dbReference type="EMBL" id="JANCYU010000054">
    <property type="protein sequence ID" value="KAK4527659.1"/>
    <property type="molecule type" value="Genomic_DNA"/>
</dbReference>
<feature type="repeat" description="WD" evidence="3">
    <location>
        <begin position="606"/>
        <end position="647"/>
    </location>
</feature>
<dbReference type="SUPFAM" id="SSF50978">
    <property type="entry name" value="WD40 repeat-like"/>
    <property type="match status" value="1"/>
</dbReference>
<dbReference type="SUPFAM" id="SSF50998">
    <property type="entry name" value="Quinoprotein alcohol dehydrogenase-like"/>
    <property type="match status" value="1"/>
</dbReference>
<dbReference type="PROSITE" id="PS00678">
    <property type="entry name" value="WD_REPEATS_1"/>
    <property type="match status" value="1"/>
</dbReference>
<name>A0AAV9IK01_9RHOD</name>
<keyword evidence="1 3" id="KW-0853">WD repeat</keyword>
<dbReference type="InterPro" id="IPR011047">
    <property type="entry name" value="Quinoprotein_ADH-like_sf"/>
</dbReference>
<evidence type="ECO:0000313" key="8">
    <source>
        <dbReference type="Proteomes" id="UP001300502"/>
    </source>
</evidence>
<keyword evidence="8" id="KW-1185">Reference proteome</keyword>
<dbReference type="GO" id="GO:0032040">
    <property type="term" value="C:small-subunit processome"/>
    <property type="evidence" value="ECO:0007669"/>
    <property type="project" value="InterPro"/>
</dbReference>
<dbReference type="PROSITE" id="PS50082">
    <property type="entry name" value="WD_REPEATS_2"/>
    <property type="match status" value="2"/>
</dbReference>
<proteinExistence type="predicted"/>
<dbReference type="InterPro" id="IPR007319">
    <property type="entry name" value="WDR36/Utp21_C"/>
</dbReference>
<sequence>MLQPYRTLGLVNGNTAKPFLQRRGTEYFITCAVDSVLQLYNVSKLRLKGCSPILVRGETESVIRSIVCYKDWTFAAALDTILVFHRLKLREEWKEHTKDISHLLLFGGVLISVSSAEQRVIVWDLSSHEKLSEFYVPSGFRVTCIEHPETYLNKMVLASEQGKLQVWNVVTCRMLHEFEGFGCAITCMRSTPALDIVALGTADGRAILFHLKRSETIMEFSHQKRGFSTPIGSNDSPSGGGSDGCPVLDIAFRTDGYSEMAVSYSDGSIVFFDLKQRQVKYKLNKVHVGGAWFLQYLIGEPLLVSAGQRDNCIKVHISDRDMEPPRLLRFREGHMLPPFRLRFAADNPRILLSCSMDRELRLISLFRDAQSRGLSQQVSSLIGGKRKRKHLRKRKGIEIGAPLRIREDLRGILPRICALAVGSLRSRDADFADIVTCHEGCAEAYCWKLENGSLTHKVLSRPANISTNNESNNQRNRSEQANCVAISPCGNYAAIGTDLGMLDLYNLQSGSHRGSWIDEECRSRAHFLAVTGVQFDNLGETLVSGSRDGLLKFWSRQRLELLYTLEIGVAIIQVVWGYVCNLLAIICDNFHIYLVDPETRQIARRFIGHRGPLTDAQFSGDGYFLLSSSLDGTLRVWNIQLGHCVDIFEFQHAPVSIAFSPNNDFIATCHSNCVGIALWSNRHHFKMSSHSLFLSTNSNNSHNNNSADQQQVLAGRLAHIGAFQWRSPSLTNDAVPLSSWKPERSKSSCFTLSGKPLPFMLTLVHWDIVKKRSRPQEPVQKQIEAPFFLSSLLLKESTTTLDSVEETSKETVHKKATTSIGNRNQSSSFATASQLIACLCREEKEMKEKSERDDEALQLLRKWNPSNVELEVEGLKDYDGGKECCLFLDFLIRQLRARRDVDLIESVLAVFLRKRGLELVSLGVGDRELNEALQVQRKVTSQLELLLEEIDGWTDGLTM</sequence>
<dbReference type="SMART" id="SM00320">
    <property type="entry name" value="WD40"/>
    <property type="match status" value="10"/>
</dbReference>
<evidence type="ECO:0000256" key="1">
    <source>
        <dbReference type="ARBA" id="ARBA00022574"/>
    </source>
</evidence>
<evidence type="ECO:0000256" key="3">
    <source>
        <dbReference type="PROSITE-ProRule" id="PRU00221"/>
    </source>
</evidence>
<dbReference type="AlphaFoldDB" id="A0AAV9IK01"/>
<protein>
    <recommendedName>
        <fullName evidence="9">WD repeat-containing protein 36</fullName>
    </recommendedName>
</protein>
<dbReference type="Pfam" id="PF04192">
    <property type="entry name" value="Utp21"/>
    <property type="match status" value="1"/>
</dbReference>
<evidence type="ECO:0000313" key="7">
    <source>
        <dbReference type="EMBL" id="KAK4527659.1"/>
    </source>
</evidence>
<gene>
    <name evidence="7" type="ORF">GAYE_SCF42G5584</name>
</gene>
<dbReference type="InterPro" id="IPR019775">
    <property type="entry name" value="WD40_repeat_CS"/>
</dbReference>
<dbReference type="Gene3D" id="2.130.10.10">
    <property type="entry name" value="YVTN repeat-like/Quinoprotein amine dehydrogenase"/>
    <property type="match status" value="2"/>
</dbReference>
<evidence type="ECO:0000256" key="2">
    <source>
        <dbReference type="ARBA" id="ARBA00022737"/>
    </source>
</evidence>
<dbReference type="GO" id="GO:0034388">
    <property type="term" value="C:Pwp2p-containing subcomplex of 90S preribosome"/>
    <property type="evidence" value="ECO:0007669"/>
    <property type="project" value="TreeGrafter"/>
</dbReference>
<dbReference type="Pfam" id="PF25171">
    <property type="entry name" value="Beta-prop_WDR36-Utp21_1st"/>
    <property type="match status" value="1"/>
</dbReference>
<dbReference type="Pfam" id="PF25168">
    <property type="entry name" value="Beta-prop_WDR36-Utp21_2nd"/>
    <property type="match status" value="1"/>
</dbReference>
<accession>A0AAV9IK01</accession>
<dbReference type="InterPro" id="IPR001680">
    <property type="entry name" value="WD40_rpt"/>
</dbReference>
<evidence type="ECO:0000256" key="4">
    <source>
        <dbReference type="SAM" id="MobiDB-lite"/>
    </source>
</evidence>
<comment type="caution">
    <text evidence="7">The sequence shown here is derived from an EMBL/GenBank/DDBJ whole genome shotgun (WGS) entry which is preliminary data.</text>
</comment>
<feature type="region of interest" description="Disordered" evidence="4">
    <location>
        <begin position="804"/>
        <end position="823"/>
    </location>
</feature>
<dbReference type="PROSITE" id="PS50294">
    <property type="entry name" value="WD_REPEATS_REGION"/>
    <property type="match status" value="2"/>
</dbReference>
<evidence type="ECO:0000259" key="5">
    <source>
        <dbReference type="Pfam" id="PF04192"/>
    </source>
</evidence>
<dbReference type="PANTHER" id="PTHR22840">
    <property type="entry name" value="WD REPEAT-CONTAINING PROTEIN 36"/>
    <property type="match status" value="1"/>
</dbReference>
<dbReference type="Proteomes" id="UP001300502">
    <property type="component" value="Unassembled WGS sequence"/>
</dbReference>
<feature type="repeat" description="WD" evidence="3">
    <location>
        <begin position="523"/>
        <end position="564"/>
    </location>
</feature>